<comment type="caution">
    <text evidence="2">The sequence shown here is derived from an EMBL/GenBank/DDBJ whole genome shotgun (WGS) entry which is preliminary data.</text>
</comment>
<dbReference type="AlphaFoldDB" id="A0A9P1BHA5"/>
<accession>A0A9P1BHA5</accession>
<evidence type="ECO:0000256" key="1">
    <source>
        <dbReference type="SAM" id="SignalP"/>
    </source>
</evidence>
<organism evidence="2">
    <name type="scientific">Cladocopium goreaui</name>
    <dbReference type="NCBI Taxonomy" id="2562237"/>
    <lineage>
        <taxon>Eukaryota</taxon>
        <taxon>Sar</taxon>
        <taxon>Alveolata</taxon>
        <taxon>Dinophyceae</taxon>
        <taxon>Suessiales</taxon>
        <taxon>Symbiodiniaceae</taxon>
        <taxon>Cladocopium</taxon>
    </lineage>
</organism>
<name>A0A9P1BHA5_9DINO</name>
<feature type="signal peptide" evidence="1">
    <location>
        <begin position="1"/>
        <end position="20"/>
    </location>
</feature>
<dbReference type="EMBL" id="CAMXCT030000070">
    <property type="protein sequence ID" value="CAL4760693.1"/>
    <property type="molecule type" value="Genomic_DNA"/>
</dbReference>
<evidence type="ECO:0000313" key="4">
    <source>
        <dbReference type="Proteomes" id="UP001152797"/>
    </source>
</evidence>
<reference evidence="2" key="1">
    <citation type="submission" date="2022-10" db="EMBL/GenBank/DDBJ databases">
        <authorList>
            <person name="Chen Y."/>
            <person name="Dougan E. K."/>
            <person name="Chan C."/>
            <person name="Rhodes N."/>
            <person name="Thang M."/>
        </authorList>
    </citation>
    <scope>NUCLEOTIDE SEQUENCE</scope>
</reference>
<dbReference type="EMBL" id="CAMXCT020000070">
    <property type="protein sequence ID" value="CAL1126756.1"/>
    <property type="molecule type" value="Genomic_DNA"/>
</dbReference>
<protein>
    <recommendedName>
        <fullName evidence="5">PDZ domain-containing protein</fullName>
    </recommendedName>
</protein>
<dbReference type="Proteomes" id="UP001152797">
    <property type="component" value="Unassembled WGS sequence"/>
</dbReference>
<sequence length="319" mass="35344">MLNFLLLWAALGISISKGNSVEVSRAKIQWIADDPLQPLAQHDSCARATLGQHGRRDFERKSWSIQTKYAHSMSNNLGPDVVAEDQSLDSAMFSCCCTAEVNEGSVEVSIKPIILDDQEVQRPRAEPSKIIDRGDEKEAPSHGTYTVVLPPNKEFSALGIEVDEALDEKLGPMIKDLAMGSLIDAFNEQNPKQALALYDRVIAVGDLVSDGPAIAAKLREPLTNEPIILTLRRPQQIYAHLFKPGSLGMKLNYKFRSVGASISELSPDGLVAKWNQEHPDEKVEIGDRILELNSMKHLGPELIERLQNRSKMILTVLKF</sequence>
<dbReference type="EMBL" id="CAMXCT010000070">
    <property type="protein sequence ID" value="CAI3973381.1"/>
    <property type="molecule type" value="Genomic_DNA"/>
</dbReference>
<keyword evidence="4" id="KW-1185">Reference proteome</keyword>
<keyword evidence="1" id="KW-0732">Signal</keyword>
<gene>
    <name evidence="2" type="ORF">C1SCF055_LOCUS1891</name>
</gene>
<reference evidence="3" key="2">
    <citation type="submission" date="2024-04" db="EMBL/GenBank/DDBJ databases">
        <authorList>
            <person name="Chen Y."/>
            <person name="Shah S."/>
            <person name="Dougan E. K."/>
            <person name="Thang M."/>
            <person name="Chan C."/>
        </authorList>
    </citation>
    <scope>NUCLEOTIDE SEQUENCE [LARGE SCALE GENOMIC DNA]</scope>
</reference>
<feature type="chain" id="PRO_5043269449" description="PDZ domain-containing protein" evidence="1">
    <location>
        <begin position="21"/>
        <end position="319"/>
    </location>
</feature>
<evidence type="ECO:0000313" key="3">
    <source>
        <dbReference type="EMBL" id="CAL1126756.1"/>
    </source>
</evidence>
<evidence type="ECO:0000313" key="2">
    <source>
        <dbReference type="EMBL" id="CAI3973381.1"/>
    </source>
</evidence>
<evidence type="ECO:0008006" key="5">
    <source>
        <dbReference type="Google" id="ProtNLM"/>
    </source>
</evidence>
<proteinExistence type="predicted"/>